<organism evidence="19 20">
    <name type="scientific">Phialocephala subalpina</name>
    <dbReference type="NCBI Taxonomy" id="576137"/>
    <lineage>
        <taxon>Eukaryota</taxon>
        <taxon>Fungi</taxon>
        <taxon>Dikarya</taxon>
        <taxon>Ascomycota</taxon>
        <taxon>Pezizomycotina</taxon>
        <taxon>Leotiomycetes</taxon>
        <taxon>Helotiales</taxon>
        <taxon>Mollisiaceae</taxon>
        <taxon>Phialocephala</taxon>
        <taxon>Phialocephala fortinii species complex</taxon>
    </lineage>
</organism>
<keyword evidence="11" id="KW-0325">Glycoprotein</keyword>
<keyword evidence="13" id="KW-0624">Polysaccharide degradation</keyword>
<dbReference type="GO" id="GO:0004497">
    <property type="term" value="F:monooxygenase activity"/>
    <property type="evidence" value="ECO:0007669"/>
    <property type="project" value="UniProtKB-KW"/>
</dbReference>
<name>A0A1L7XXN9_9HELO</name>
<feature type="domain" description="Auxiliary Activity family 9 catalytic" evidence="18">
    <location>
        <begin position="98"/>
        <end position="187"/>
    </location>
</feature>
<keyword evidence="4" id="KW-0479">Metal-binding</keyword>
<evidence type="ECO:0000256" key="6">
    <source>
        <dbReference type="ARBA" id="ARBA00023001"/>
    </source>
</evidence>
<evidence type="ECO:0000256" key="5">
    <source>
        <dbReference type="ARBA" id="ARBA00022729"/>
    </source>
</evidence>
<evidence type="ECO:0000256" key="12">
    <source>
        <dbReference type="ARBA" id="ARBA00023277"/>
    </source>
</evidence>
<dbReference type="PANTHER" id="PTHR33353">
    <property type="entry name" value="PUTATIVE (AFU_ORTHOLOGUE AFUA_1G12560)-RELATED"/>
    <property type="match status" value="1"/>
</dbReference>
<evidence type="ECO:0000256" key="15">
    <source>
        <dbReference type="ARBA" id="ARBA00045077"/>
    </source>
</evidence>
<keyword evidence="9" id="KW-0503">Monooxygenase</keyword>
<comment type="catalytic activity">
    <reaction evidence="15">
        <text>[(1-&gt;4)-beta-D-glucosyl]n+m + reduced acceptor + O2 = 4-dehydro-beta-D-glucosyl-[(1-&gt;4)-beta-D-glucosyl]n-1 + [(1-&gt;4)-beta-D-glucosyl]m + acceptor + H2O.</text>
        <dbReference type="EC" id="1.14.99.56"/>
    </reaction>
</comment>
<dbReference type="GO" id="GO:0005576">
    <property type="term" value="C:extracellular region"/>
    <property type="evidence" value="ECO:0007669"/>
    <property type="project" value="UniProtKB-SubCell"/>
</dbReference>
<feature type="signal peptide" evidence="17">
    <location>
        <begin position="1"/>
        <end position="18"/>
    </location>
</feature>
<comment type="subcellular location">
    <subcellularLocation>
        <location evidence="2">Secreted</location>
    </subcellularLocation>
</comment>
<dbReference type="EMBL" id="FJOG01000082">
    <property type="protein sequence ID" value="CZR69842.1"/>
    <property type="molecule type" value="Genomic_DNA"/>
</dbReference>
<evidence type="ECO:0000256" key="13">
    <source>
        <dbReference type="ARBA" id="ARBA00023326"/>
    </source>
</evidence>
<dbReference type="PANTHER" id="PTHR33353:SF10">
    <property type="entry name" value="ENDO-BETA-1,4-GLUCANASE D"/>
    <property type="match status" value="1"/>
</dbReference>
<evidence type="ECO:0000313" key="19">
    <source>
        <dbReference type="EMBL" id="CZR69842.1"/>
    </source>
</evidence>
<accession>A0A1L7XXN9</accession>
<evidence type="ECO:0000259" key="18">
    <source>
        <dbReference type="Pfam" id="PF03443"/>
    </source>
</evidence>
<evidence type="ECO:0000256" key="4">
    <source>
        <dbReference type="ARBA" id="ARBA00022723"/>
    </source>
</evidence>
<evidence type="ECO:0000256" key="11">
    <source>
        <dbReference type="ARBA" id="ARBA00023180"/>
    </source>
</evidence>
<comment type="cofactor">
    <cofactor evidence="1">
        <name>Cu(2+)</name>
        <dbReference type="ChEBI" id="CHEBI:29036"/>
    </cofactor>
</comment>
<evidence type="ECO:0000256" key="16">
    <source>
        <dbReference type="ARBA" id="ARBA00047174"/>
    </source>
</evidence>
<keyword evidence="6" id="KW-0136">Cellulose degradation</keyword>
<dbReference type="EC" id="1.14.99.56" evidence="16"/>
<evidence type="ECO:0000256" key="3">
    <source>
        <dbReference type="ARBA" id="ARBA00022525"/>
    </source>
</evidence>
<dbReference type="Proteomes" id="UP000184330">
    <property type="component" value="Unassembled WGS sequence"/>
</dbReference>
<keyword evidence="12" id="KW-0119">Carbohydrate metabolism</keyword>
<dbReference type="InterPro" id="IPR049892">
    <property type="entry name" value="AA9"/>
</dbReference>
<reference evidence="19 20" key="1">
    <citation type="submission" date="2016-03" db="EMBL/GenBank/DDBJ databases">
        <authorList>
            <person name="Ploux O."/>
        </authorList>
    </citation>
    <scope>NUCLEOTIDE SEQUENCE [LARGE SCALE GENOMIC DNA]</scope>
    <source>
        <strain evidence="19 20">UAMH 11012</strain>
    </source>
</reference>
<keyword evidence="8" id="KW-0186">Copper</keyword>
<comment type="similarity">
    <text evidence="14">Belongs to the polysaccharide monooxygenase AA9 family.</text>
</comment>
<gene>
    <name evidence="19" type="ORF">PAC_19742</name>
</gene>
<keyword evidence="10" id="KW-1015">Disulfide bond</keyword>
<dbReference type="AlphaFoldDB" id="A0A1L7XXN9"/>
<evidence type="ECO:0000256" key="17">
    <source>
        <dbReference type="SAM" id="SignalP"/>
    </source>
</evidence>
<keyword evidence="20" id="KW-1185">Reference proteome</keyword>
<protein>
    <recommendedName>
        <fullName evidence="16">lytic cellulose monooxygenase (C4-dehydrogenating)</fullName>
        <ecNumber evidence="16">1.14.99.56</ecNumber>
    </recommendedName>
</protein>
<evidence type="ECO:0000256" key="7">
    <source>
        <dbReference type="ARBA" id="ARBA00023002"/>
    </source>
</evidence>
<evidence type="ECO:0000313" key="20">
    <source>
        <dbReference type="Proteomes" id="UP000184330"/>
    </source>
</evidence>
<evidence type="ECO:0000256" key="8">
    <source>
        <dbReference type="ARBA" id="ARBA00023008"/>
    </source>
</evidence>
<evidence type="ECO:0000256" key="10">
    <source>
        <dbReference type="ARBA" id="ARBA00023157"/>
    </source>
</evidence>
<evidence type="ECO:0000256" key="9">
    <source>
        <dbReference type="ARBA" id="ARBA00023033"/>
    </source>
</evidence>
<dbReference type="OrthoDB" id="4849160at2759"/>
<dbReference type="InterPro" id="IPR005103">
    <property type="entry name" value="AA9_LPMO"/>
</dbReference>
<evidence type="ECO:0000256" key="14">
    <source>
        <dbReference type="ARBA" id="ARBA00044502"/>
    </source>
</evidence>
<feature type="chain" id="PRO_5012205528" description="lytic cellulose monooxygenase (C4-dehydrogenating)" evidence="17">
    <location>
        <begin position="19"/>
        <end position="304"/>
    </location>
</feature>
<dbReference type="Pfam" id="PF03443">
    <property type="entry name" value="AA9"/>
    <property type="match status" value="1"/>
</dbReference>
<sequence length="304" mass="34287">MKFLGFALILEWVSRVIAHGGVYTYNISGTLYQGNPWHIWDYGPFYGDGNSGIPAGISSIQRRWYFWPLYNINSANMTCNFDGAATSNSLHAAVAAGAIWFKIVQYGLTPEAMNLRGPWLQASMLTGENATGFSVTIPRNLRPGKHLIRHEVVNLQSNKNGGAQFYVECAQLKVGGNGPTAYVHLFPNLPTELQIKIWRICKHTAGLYLDIKKMIQSLAVKISLEEDLEKSAVNITLSHLSNLREIIFVVRHEDRAPEAMFAKHVRFPDPEAIAPFLWQRWKGWLERMDLFKGCIVRVVEAQIV</sequence>
<proteinExistence type="inferred from homology"/>
<evidence type="ECO:0000256" key="2">
    <source>
        <dbReference type="ARBA" id="ARBA00004613"/>
    </source>
</evidence>
<dbReference type="GO" id="GO:0046872">
    <property type="term" value="F:metal ion binding"/>
    <property type="evidence" value="ECO:0007669"/>
    <property type="project" value="UniProtKB-KW"/>
</dbReference>
<keyword evidence="7" id="KW-0560">Oxidoreductase</keyword>
<keyword evidence="5 17" id="KW-0732">Signal</keyword>
<dbReference type="GO" id="GO:0030245">
    <property type="term" value="P:cellulose catabolic process"/>
    <property type="evidence" value="ECO:0007669"/>
    <property type="project" value="UniProtKB-KW"/>
</dbReference>
<dbReference type="Gene3D" id="2.70.50.70">
    <property type="match status" value="2"/>
</dbReference>
<evidence type="ECO:0000256" key="1">
    <source>
        <dbReference type="ARBA" id="ARBA00001973"/>
    </source>
</evidence>
<keyword evidence="3" id="KW-0964">Secreted</keyword>